<evidence type="ECO:0000313" key="1">
    <source>
        <dbReference type="EMBL" id="MCY0092689.1"/>
    </source>
</evidence>
<dbReference type="RefSeq" id="WP_267610659.1">
    <property type="nucleotide sequence ID" value="NZ_JAOVZQ010000001.1"/>
</dbReference>
<organism evidence="1 2">
    <name type="scientific">Hoeflea ulvae</name>
    <dbReference type="NCBI Taxonomy" id="2983764"/>
    <lineage>
        <taxon>Bacteria</taxon>
        <taxon>Pseudomonadati</taxon>
        <taxon>Pseudomonadota</taxon>
        <taxon>Alphaproteobacteria</taxon>
        <taxon>Hyphomicrobiales</taxon>
        <taxon>Rhizobiaceae</taxon>
        <taxon>Hoeflea</taxon>
    </lineage>
</organism>
<sequence>MKFAGIEWDSGNWPKCGKHGVSKAEIEHVLRTIEFLMPDPHPDEGRYFTAGQALTGRHVFVVLTHRQRETGMFIRPISARYMHRKEVKRYEQAKTMANLQK</sequence>
<reference evidence="1" key="1">
    <citation type="submission" date="2022-10" db="EMBL/GenBank/DDBJ databases">
        <title>Hoeflea sp. J2-29, isolated from marine algae.</title>
        <authorList>
            <person name="Kristyanto S."/>
            <person name="Kim J.M."/>
            <person name="Jeon C.O."/>
        </authorList>
    </citation>
    <scope>NUCLEOTIDE SEQUENCE</scope>
    <source>
        <strain evidence="1">J2-29</strain>
    </source>
</reference>
<comment type="caution">
    <text evidence="1">The sequence shown here is derived from an EMBL/GenBank/DDBJ whole genome shotgun (WGS) entry which is preliminary data.</text>
</comment>
<keyword evidence="2" id="KW-1185">Reference proteome</keyword>
<dbReference type="Proteomes" id="UP001081283">
    <property type="component" value="Unassembled WGS sequence"/>
</dbReference>
<dbReference type="Gene3D" id="3.10.450.530">
    <property type="entry name" value="Ribonuclease toxin, BrnT, of type II toxin-antitoxin system"/>
    <property type="match status" value="1"/>
</dbReference>
<dbReference type="InterPro" id="IPR007460">
    <property type="entry name" value="BrnT_toxin"/>
</dbReference>
<dbReference type="InterPro" id="IPR038573">
    <property type="entry name" value="BrnT_sf"/>
</dbReference>
<proteinExistence type="predicted"/>
<gene>
    <name evidence="1" type="ORF">OEG82_01320</name>
</gene>
<accession>A0ABT3YA01</accession>
<evidence type="ECO:0000313" key="2">
    <source>
        <dbReference type="Proteomes" id="UP001081283"/>
    </source>
</evidence>
<dbReference type="EMBL" id="JAOVZQ010000001">
    <property type="protein sequence ID" value="MCY0092689.1"/>
    <property type="molecule type" value="Genomic_DNA"/>
</dbReference>
<name>A0ABT3YA01_9HYPH</name>
<dbReference type="Pfam" id="PF04365">
    <property type="entry name" value="BrnT_toxin"/>
    <property type="match status" value="1"/>
</dbReference>
<protein>
    <submittedName>
        <fullName evidence="1">BrnT family toxin</fullName>
    </submittedName>
</protein>